<proteinExistence type="predicted"/>
<dbReference type="GO" id="GO:1990404">
    <property type="term" value="F:NAD+-protein mono-ADP-ribosyltransferase activity"/>
    <property type="evidence" value="ECO:0007669"/>
    <property type="project" value="TreeGrafter"/>
</dbReference>
<dbReference type="GO" id="GO:0005730">
    <property type="term" value="C:nucleolus"/>
    <property type="evidence" value="ECO:0007669"/>
    <property type="project" value="TreeGrafter"/>
</dbReference>
<dbReference type="InterPro" id="IPR050800">
    <property type="entry name" value="ARTD/PARP"/>
</dbReference>
<dbReference type="PROSITE" id="PS51059">
    <property type="entry name" value="PARP_CATALYTIC"/>
    <property type="match status" value="1"/>
</dbReference>
<protein>
    <recommendedName>
        <fullName evidence="5">Poly [ADP-ribose] polymerase</fullName>
        <shortName evidence="5">PARP</shortName>
        <ecNumber evidence="5">2.4.2.-</ecNumber>
    </recommendedName>
</protein>
<evidence type="ECO:0000313" key="7">
    <source>
        <dbReference type="EMBL" id="KAJ5182696.1"/>
    </source>
</evidence>
<keyword evidence="3 5" id="KW-0520">NAD</keyword>
<evidence type="ECO:0000259" key="6">
    <source>
        <dbReference type="PROSITE" id="PS51059"/>
    </source>
</evidence>
<dbReference type="GO" id="GO:0070212">
    <property type="term" value="P:protein poly-ADP-ribosylation"/>
    <property type="evidence" value="ECO:0007669"/>
    <property type="project" value="TreeGrafter"/>
</dbReference>
<dbReference type="Proteomes" id="UP001146351">
    <property type="component" value="Unassembled WGS sequence"/>
</dbReference>
<keyword evidence="1 5" id="KW-0328">Glycosyltransferase</keyword>
<organism evidence="7 8">
    <name type="scientific">Penicillium capsulatum</name>
    <dbReference type="NCBI Taxonomy" id="69766"/>
    <lineage>
        <taxon>Eukaryota</taxon>
        <taxon>Fungi</taxon>
        <taxon>Dikarya</taxon>
        <taxon>Ascomycota</taxon>
        <taxon>Pezizomycotina</taxon>
        <taxon>Eurotiomycetes</taxon>
        <taxon>Eurotiomycetidae</taxon>
        <taxon>Eurotiales</taxon>
        <taxon>Aspergillaceae</taxon>
        <taxon>Penicillium</taxon>
    </lineage>
</organism>
<keyword evidence="2 5" id="KW-0808">Transferase</keyword>
<reference evidence="7" key="1">
    <citation type="submission" date="2022-11" db="EMBL/GenBank/DDBJ databases">
        <authorList>
            <person name="Petersen C."/>
        </authorList>
    </citation>
    <scope>NUCLEOTIDE SEQUENCE</scope>
    <source>
        <strain evidence="7">IBT 21917</strain>
    </source>
</reference>
<dbReference type="OrthoDB" id="2017365at2759"/>
<evidence type="ECO:0000256" key="5">
    <source>
        <dbReference type="RuleBase" id="RU362114"/>
    </source>
</evidence>
<comment type="catalytic activity">
    <reaction evidence="4">
        <text>NAD(+) + (ADP-D-ribosyl)n-acceptor = nicotinamide + (ADP-D-ribosyl)n+1-acceptor + H(+).</text>
        <dbReference type="EC" id="2.4.2.30"/>
    </reaction>
</comment>
<name>A0A9W9LYF3_9EURO</name>
<dbReference type="Gene3D" id="3.90.228.10">
    <property type="match status" value="1"/>
</dbReference>
<feature type="domain" description="PARP catalytic" evidence="6">
    <location>
        <begin position="1"/>
        <end position="185"/>
    </location>
</feature>
<dbReference type="EC" id="2.4.2.-" evidence="5"/>
<evidence type="ECO:0000256" key="3">
    <source>
        <dbReference type="ARBA" id="ARBA00023027"/>
    </source>
</evidence>
<evidence type="ECO:0000313" key="8">
    <source>
        <dbReference type="Proteomes" id="UP001146351"/>
    </source>
</evidence>
<dbReference type="GO" id="GO:0003950">
    <property type="term" value="F:NAD+ poly-ADP-ribosyltransferase activity"/>
    <property type="evidence" value="ECO:0007669"/>
    <property type="project" value="UniProtKB-UniRule"/>
</dbReference>
<dbReference type="PANTHER" id="PTHR10459">
    <property type="entry name" value="DNA LIGASE"/>
    <property type="match status" value="1"/>
</dbReference>
<sequence>MNIIRLQRSGEEHRFAQWQRKNQSLVGVRRLLWHGSPIHNFIGILGQGLRTGVYHAHAPAEQNPGIFFADFAGKSMGFCRSQPGDTALMLLCEVELGKKNLPYGNVLLGKSGIRVAGALSEFVGGRGRFEEWKDAKCIHRDLKGILVPKMAGASQHTSGTLNHNEYIVYDPAQVRQRYLVQFKIC</sequence>
<evidence type="ECO:0000256" key="2">
    <source>
        <dbReference type="ARBA" id="ARBA00022679"/>
    </source>
</evidence>
<evidence type="ECO:0000256" key="1">
    <source>
        <dbReference type="ARBA" id="ARBA00022676"/>
    </source>
</evidence>
<gene>
    <name evidence="7" type="ORF">N7492_000312</name>
</gene>
<dbReference type="EMBL" id="JAPQKO010000001">
    <property type="protein sequence ID" value="KAJ5182696.1"/>
    <property type="molecule type" value="Genomic_DNA"/>
</dbReference>
<dbReference type="AlphaFoldDB" id="A0A9W9LYF3"/>
<keyword evidence="8" id="KW-1185">Reference proteome</keyword>
<dbReference type="SUPFAM" id="SSF56399">
    <property type="entry name" value="ADP-ribosylation"/>
    <property type="match status" value="1"/>
</dbReference>
<evidence type="ECO:0000256" key="4">
    <source>
        <dbReference type="ARBA" id="ARBA00033987"/>
    </source>
</evidence>
<comment type="caution">
    <text evidence="7">The sequence shown here is derived from an EMBL/GenBank/DDBJ whole genome shotgun (WGS) entry which is preliminary data.</text>
</comment>
<reference evidence="7" key="2">
    <citation type="journal article" date="2023" name="IMA Fungus">
        <title>Comparative genomic study of the Penicillium genus elucidates a diverse pangenome and 15 lateral gene transfer events.</title>
        <authorList>
            <person name="Petersen C."/>
            <person name="Sorensen T."/>
            <person name="Nielsen M.R."/>
            <person name="Sondergaard T.E."/>
            <person name="Sorensen J.L."/>
            <person name="Fitzpatrick D.A."/>
            <person name="Frisvad J.C."/>
            <person name="Nielsen K.L."/>
        </authorList>
    </citation>
    <scope>NUCLEOTIDE SEQUENCE</scope>
    <source>
        <strain evidence="7">IBT 21917</strain>
    </source>
</reference>
<dbReference type="Pfam" id="PF00644">
    <property type="entry name" value="PARP"/>
    <property type="match status" value="1"/>
</dbReference>
<dbReference type="InterPro" id="IPR012317">
    <property type="entry name" value="Poly(ADP-ribose)pol_cat_dom"/>
</dbReference>
<dbReference type="GO" id="GO:0006302">
    <property type="term" value="P:double-strand break repair"/>
    <property type="evidence" value="ECO:0007669"/>
    <property type="project" value="TreeGrafter"/>
</dbReference>
<accession>A0A9W9LYF3</accession>
<dbReference type="PANTHER" id="PTHR10459:SF60">
    <property type="entry name" value="POLY [ADP-RIBOSE] POLYMERASE 2"/>
    <property type="match status" value="1"/>
</dbReference>